<dbReference type="AlphaFoldDB" id="D8TPG5"/>
<name>D8TPG5_VOLCA</name>
<dbReference type="EMBL" id="GL378330">
    <property type="protein sequence ID" value="EFJ50759.1"/>
    <property type="molecule type" value="Genomic_DNA"/>
</dbReference>
<dbReference type="GeneID" id="9623976"/>
<dbReference type="OrthoDB" id="539549at2759"/>
<feature type="region of interest" description="Disordered" evidence="1">
    <location>
        <begin position="1"/>
        <end position="149"/>
    </location>
</feature>
<dbReference type="Proteomes" id="UP000001058">
    <property type="component" value="Unassembled WGS sequence"/>
</dbReference>
<accession>D8TPG5</accession>
<proteinExistence type="predicted"/>
<evidence type="ECO:0000256" key="1">
    <source>
        <dbReference type="SAM" id="MobiDB-lite"/>
    </source>
</evidence>
<feature type="compositionally biased region" description="Polar residues" evidence="1">
    <location>
        <begin position="49"/>
        <end position="60"/>
    </location>
</feature>
<dbReference type="RefSeq" id="XP_002948352.1">
    <property type="nucleotide sequence ID" value="XM_002948306.1"/>
</dbReference>
<organism evidence="3">
    <name type="scientific">Volvox carteri f. nagariensis</name>
    <dbReference type="NCBI Taxonomy" id="3068"/>
    <lineage>
        <taxon>Eukaryota</taxon>
        <taxon>Viridiplantae</taxon>
        <taxon>Chlorophyta</taxon>
        <taxon>core chlorophytes</taxon>
        <taxon>Chlorophyceae</taxon>
        <taxon>CS clade</taxon>
        <taxon>Chlamydomonadales</taxon>
        <taxon>Volvocaceae</taxon>
        <taxon>Volvox</taxon>
    </lineage>
</organism>
<dbReference type="InParanoid" id="D8TPG5"/>
<protein>
    <submittedName>
        <fullName evidence="2">Uncharacterized protein</fullName>
    </submittedName>
</protein>
<sequence length="244" mass="25661">MSISSQSQQPPSPHTGGLRDDPGHELATGGLYESARKDREAVPNPVPGSITQQTASQVTDTAAPEEALDSQGMPANSYPVHQDPAASQQHPTEAFRSPAEGAATAAQRSQPPPADRDVEGPVPPSSNVEPRADVHGVTHGSPPEDVQRDQDSKAIMITHASSSAARQSGSAELGNRAHQNGDFDKSPTQASVCGITFQATSGTLKFAMCIMCVNVTPSSTHVCRGRVEGAARALQLDRMRYRHG</sequence>
<dbReference type="KEGG" id="vcn:VOLCADRAFT_88609"/>
<evidence type="ECO:0000313" key="2">
    <source>
        <dbReference type="EMBL" id="EFJ50759.1"/>
    </source>
</evidence>
<reference evidence="2 3" key="1">
    <citation type="journal article" date="2010" name="Science">
        <title>Genomic analysis of organismal complexity in the multicellular green alga Volvox carteri.</title>
        <authorList>
            <person name="Prochnik S.E."/>
            <person name="Umen J."/>
            <person name="Nedelcu A.M."/>
            <person name="Hallmann A."/>
            <person name="Miller S.M."/>
            <person name="Nishii I."/>
            <person name="Ferris P."/>
            <person name="Kuo A."/>
            <person name="Mitros T."/>
            <person name="Fritz-Laylin L.K."/>
            <person name="Hellsten U."/>
            <person name="Chapman J."/>
            <person name="Simakov O."/>
            <person name="Rensing S.A."/>
            <person name="Terry A."/>
            <person name="Pangilinan J."/>
            <person name="Kapitonov V."/>
            <person name="Jurka J."/>
            <person name="Salamov A."/>
            <person name="Shapiro H."/>
            <person name="Schmutz J."/>
            <person name="Grimwood J."/>
            <person name="Lindquist E."/>
            <person name="Lucas S."/>
            <person name="Grigoriev I.V."/>
            <person name="Schmitt R."/>
            <person name="Kirk D."/>
            <person name="Rokhsar D.S."/>
        </authorList>
    </citation>
    <scope>NUCLEOTIDE SEQUENCE [LARGE SCALE GENOMIC DNA]</scope>
    <source>
        <strain evidence="3">f. Nagariensis / Eve</strain>
    </source>
</reference>
<evidence type="ECO:0000313" key="3">
    <source>
        <dbReference type="Proteomes" id="UP000001058"/>
    </source>
</evidence>
<gene>
    <name evidence="2" type="ORF">VOLCADRAFT_88609</name>
</gene>
<keyword evidence="3" id="KW-1185">Reference proteome</keyword>